<reference evidence="7 8" key="1">
    <citation type="submission" date="2019-05" db="EMBL/GenBank/DDBJ databases">
        <title>Emergence of the Ug99 lineage of the wheat stem rust pathogen through somatic hybridization.</title>
        <authorList>
            <person name="Li F."/>
            <person name="Upadhyaya N.M."/>
            <person name="Sperschneider J."/>
            <person name="Matny O."/>
            <person name="Nguyen-Phuc H."/>
            <person name="Mago R."/>
            <person name="Raley C."/>
            <person name="Miller M.E."/>
            <person name="Silverstein K.A.T."/>
            <person name="Henningsen E."/>
            <person name="Hirsch C.D."/>
            <person name="Visser B."/>
            <person name="Pretorius Z.A."/>
            <person name="Steffenson B.J."/>
            <person name="Schwessinger B."/>
            <person name="Dodds P.N."/>
            <person name="Figueroa M."/>
        </authorList>
    </citation>
    <scope>NUCLEOTIDE SEQUENCE [LARGE SCALE GENOMIC DNA]</scope>
    <source>
        <strain evidence="5">21-0</strain>
        <strain evidence="6 8">Ug99</strain>
    </source>
</reference>
<evidence type="ECO:0000256" key="3">
    <source>
        <dbReference type="ARBA" id="ARBA00022777"/>
    </source>
</evidence>
<dbReference type="SUPFAM" id="SSF56104">
    <property type="entry name" value="SAICAR synthase-like"/>
    <property type="match status" value="1"/>
</dbReference>
<protein>
    <recommendedName>
        <fullName evidence="4">Kinase</fullName>
        <ecNumber evidence="4">2.7.-.-</ecNumber>
    </recommendedName>
</protein>
<evidence type="ECO:0000256" key="1">
    <source>
        <dbReference type="ARBA" id="ARBA00007374"/>
    </source>
</evidence>
<dbReference type="AlphaFoldDB" id="A0A5B0RYE8"/>
<dbReference type="PANTHER" id="PTHR12400">
    <property type="entry name" value="INOSITOL POLYPHOSPHATE KINASE"/>
    <property type="match status" value="1"/>
</dbReference>
<comment type="similarity">
    <text evidence="1 4">Belongs to the inositol phosphokinase (IPK) family.</text>
</comment>
<dbReference type="GO" id="GO:0005737">
    <property type="term" value="C:cytoplasm"/>
    <property type="evidence" value="ECO:0007669"/>
    <property type="project" value="TreeGrafter"/>
</dbReference>
<evidence type="ECO:0000313" key="6">
    <source>
        <dbReference type="EMBL" id="KAA1130239.1"/>
    </source>
</evidence>
<proteinExistence type="inferred from homology"/>
<dbReference type="GO" id="GO:0000824">
    <property type="term" value="F:inositol-1,4,5,6-tetrakisphosphate 3-kinase activity"/>
    <property type="evidence" value="ECO:0007669"/>
    <property type="project" value="TreeGrafter"/>
</dbReference>
<evidence type="ECO:0000256" key="2">
    <source>
        <dbReference type="ARBA" id="ARBA00022679"/>
    </source>
</evidence>
<dbReference type="GO" id="GO:0032958">
    <property type="term" value="P:inositol phosphate biosynthetic process"/>
    <property type="evidence" value="ECO:0007669"/>
    <property type="project" value="InterPro"/>
</dbReference>
<sequence length="412" mass="46069">MPRFTLEQPQSFHLTGCAQDLHGLHYSGAPVLLDFGKSARFVQEGVDVQPCKSGADQNAARVQRNIWDPQSPVSSDFAHKPAILSPEGVKIKHCSAYRDDSLVNSNAVISLPQAGGHENGLKLYNNDPTKIIKDTYKLEVIFYEKLAPKLDNALETQWDGWRAHYHGWEALGGEKNEKELASIILENIAASTISKEYNPDSKFFWHPNAVDVKLGKNLASGMEVSDKKERKDVVSSITTSGTLAMRLTGAAIWDNKRQGYVKIHKRYGHTVDASGRDLEEKFNALFPISDAEGKSFAGSTLSYYAGGLSPRMMQVILNSLIPQFEKLLHHVSEFKWSSPATSVLIIFEGDARRLDKVIQSTSQMLPKISDVRLIDFAYTKEDTKVDEDLVLGLKNTLKQLQNLYRNIEKLHL</sequence>
<keyword evidence="7" id="KW-1185">Reference proteome</keyword>
<dbReference type="Pfam" id="PF03770">
    <property type="entry name" value="IPK"/>
    <property type="match status" value="1"/>
</dbReference>
<dbReference type="Proteomes" id="UP000324748">
    <property type="component" value="Unassembled WGS sequence"/>
</dbReference>
<evidence type="ECO:0000313" key="7">
    <source>
        <dbReference type="Proteomes" id="UP000324748"/>
    </source>
</evidence>
<gene>
    <name evidence="5" type="ORF">PGT21_033229</name>
    <name evidence="6" type="ORF">PGTUg99_016584</name>
</gene>
<organism evidence="6 8">
    <name type="scientific">Puccinia graminis f. sp. tritici</name>
    <dbReference type="NCBI Taxonomy" id="56615"/>
    <lineage>
        <taxon>Eukaryota</taxon>
        <taxon>Fungi</taxon>
        <taxon>Dikarya</taxon>
        <taxon>Basidiomycota</taxon>
        <taxon>Pucciniomycotina</taxon>
        <taxon>Pucciniomycetes</taxon>
        <taxon>Pucciniales</taxon>
        <taxon>Pucciniaceae</taxon>
        <taxon>Puccinia</taxon>
    </lineage>
</organism>
<dbReference type="PANTHER" id="PTHR12400:SF108">
    <property type="entry name" value="KINASE"/>
    <property type="match status" value="1"/>
</dbReference>
<dbReference type="GO" id="GO:0008440">
    <property type="term" value="F:inositol-1,4,5-trisphosphate 3-kinase activity"/>
    <property type="evidence" value="ECO:0007669"/>
    <property type="project" value="TreeGrafter"/>
</dbReference>
<evidence type="ECO:0000256" key="4">
    <source>
        <dbReference type="RuleBase" id="RU363090"/>
    </source>
</evidence>
<dbReference type="GO" id="GO:0046854">
    <property type="term" value="P:phosphatidylinositol phosphate biosynthetic process"/>
    <property type="evidence" value="ECO:0007669"/>
    <property type="project" value="TreeGrafter"/>
</dbReference>
<dbReference type="InterPro" id="IPR038286">
    <property type="entry name" value="IPK_sf"/>
</dbReference>
<dbReference type="Proteomes" id="UP000325313">
    <property type="component" value="Unassembled WGS sequence"/>
</dbReference>
<dbReference type="GO" id="GO:0005634">
    <property type="term" value="C:nucleus"/>
    <property type="evidence" value="ECO:0007669"/>
    <property type="project" value="TreeGrafter"/>
</dbReference>
<dbReference type="EC" id="2.7.-.-" evidence="4"/>
<keyword evidence="2 4" id="KW-0808">Transferase</keyword>
<dbReference type="InterPro" id="IPR005522">
    <property type="entry name" value="IPK"/>
</dbReference>
<evidence type="ECO:0000313" key="5">
    <source>
        <dbReference type="EMBL" id="KAA1081290.1"/>
    </source>
</evidence>
<accession>A0A5B0RYE8</accession>
<dbReference type="EMBL" id="VDEP01000111">
    <property type="protein sequence ID" value="KAA1130239.1"/>
    <property type="molecule type" value="Genomic_DNA"/>
</dbReference>
<evidence type="ECO:0000313" key="8">
    <source>
        <dbReference type="Proteomes" id="UP000325313"/>
    </source>
</evidence>
<comment type="caution">
    <text evidence="6">The sequence shown here is derived from an EMBL/GenBank/DDBJ whole genome shotgun (WGS) entry which is preliminary data.</text>
</comment>
<dbReference type="EMBL" id="VSWC01000131">
    <property type="protein sequence ID" value="KAA1081290.1"/>
    <property type="molecule type" value="Genomic_DNA"/>
</dbReference>
<keyword evidence="3 4" id="KW-0418">Kinase</keyword>
<dbReference type="Gene3D" id="3.30.470.160">
    <property type="entry name" value="Inositol polyphosphate kinase"/>
    <property type="match status" value="1"/>
</dbReference>
<name>A0A5B0RYE8_PUCGR</name>
<dbReference type="OrthoDB" id="338650at2759"/>